<dbReference type="InterPro" id="IPR001002">
    <property type="entry name" value="Chitin-bd_1"/>
</dbReference>
<dbReference type="SUPFAM" id="SSF53955">
    <property type="entry name" value="Lysozyme-like"/>
    <property type="match status" value="1"/>
</dbReference>
<dbReference type="AlphaFoldDB" id="A0A814PAW5"/>
<dbReference type="EMBL" id="CAJNOH010000335">
    <property type="protein sequence ID" value="CAF1004174.1"/>
    <property type="molecule type" value="Genomic_DNA"/>
</dbReference>
<feature type="disulfide bond" evidence="4">
    <location>
        <begin position="49"/>
        <end position="63"/>
    </location>
</feature>
<proteinExistence type="predicted"/>
<dbReference type="InterPro" id="IPR036861">
    <property type="entry name" value="Endochitinase-like_sf"/>
</dbReference>
<gene>
    <name evidence="8" type="ORF">JXQ802_LOCUS19266</name>
    <name evidence="7" type="ORF">PYM288_LOCUS14768</name>
</gene>
<protein>
    <recommendedName>
        <fullName evidence="6">Chitin-binding type-1 domain-containing protein</fullName>
    </recommendedName>
</protein>
<keyword evidence="3 4" id="KW-1015">Disulfide bond</keyword>
<evidence type="ECO:0000256" key="4">
    <source>
        <dbReference type="PROSITE-ProRule" id="PRU00261"/>
    </source>
</evidence>
<dbReference type="GO" id="GO:0006952">
    <property type="term" value="P:defense response"/>
    <property type="evidence" value="ECO:0007669"/>
    <property type="project" value="UniProtKB-KW"/>
</dbReference>
<dbReference type="GO" id="GO:0006032">
    <property type="term" value="P:chitin catabolic process"/>
    <property type="evidence" value="ECO:0007669"/>
    <property type="project" value="InterPro"/>
</dbReference>
<dbReference type="InterPro" id="IPR023346">
    <property type="entry name" value="Lysozyme-like_dom_sf"/>
</dbReference>
<keyword evidence="9" id="KW-1185">Reference proteome</keyword>
<organism evidence="8 9">
    <name type="scientific">Rotaria sordida</name>
    <dbReference type="NCBI Taxonomy" id="392033"/>
    <lineage>
        <taxon>Eukaryota</taxon>
        <taxon>Metazoa</taxon>
        <taxon>Spiralia</taxon>
        <taxon>Gnathifera</taxon>
        <taxon>Rotifera</taxon>
        <taxon>Eurotatoria</taxon>
        <taxon>Bdelloidea</taxon>
        <taxon>Philodinida</taxon>
        <taxon>Philodinidae</taxon>
        <taxon>Rotaria</taxon>
    </lineage>
</organism>
<dbReference type="GO" id="GO:0016998">
    <property type="term" value="P:cell wall macromolecule catabolic process"/>
    <property type="evidence" value="ECO:0007669"/>
    <property type="project" value="InterPro"/>
</dbReference>
<feature type="domain" description="Chitin-binding type-1" evidence="6">
    <location>
        <begin position="36"/>
        <end position="74"/>
    </location>
</feature>
<dbReference type="SUPFAM" id="SSF57016">
    <property type="entry name" value="Plant lectins/antimicrobial peptides"/>
    <property type="match status" value="1"/>
</dbReference>
<keyword evidence="1 4" id="KW-0147">Chitin-binding</keyword>
<evidence type="ECO:0000313" key="8">
    <source>
        <dbReference type="EMBL" id="CAF1102226.1"/>
    </source>
</evidence>
<dbReference type="GO" id="GO:0008061">
    <property type="term" value="F:chitin binding"/>
    <property type="evidence" value="ECO:0007669"/>
    <property type="project" value="UniProtKB-UniRule"/>
</dbReference>
<keyword evidence="2" id="KW-0611">Plant defense</keyword>
<comment type="caution">
    <text evidence="4">Lacks conserved residue(s) required for the propagation of feature annotation.</text>
</comment>
<dbReference type="Pfam" id="PF00187">
    <property type="entry name" value="Chitin_bind_1"/>
    <property type="match status" value="1"/>
</dbReference>
<name>A0A814PAW5_9BILA</name>
<comment type="caution">
    <text evidence="8">The sequence shown here is derived from an EMBL/GenBank/DDBJ whole genome shotgun (WGS) entry which is preliminary data.</text>
</comment>
<evidence type="ECO:0000259" key="6">
    <source>
        <dbReference type="PROSITE" id="PS50941"/>
    </source>
</evidence>
<dbReference type="Proteomes" id="UP000663854">
    <property type="component" value="Unassembled WGS sequence"/>
</dbReference>
<dbReference type="InterPro" id="IPR000726">
    <property type="entry name" value="Glyco_hydro_19_cat"/>
</dbReference>
<dbReference type="PANTHER" id="PTHR22595">
    <property type="entry name" value="CHITINASE-RELATED"/>
    <property type="match status" value="1"/>
</dbReference>
<dbReference type="PANTHER" id="PTHR22595:SF79">
    <property type="entry name" value="CHITINASE 12"/>
    <property type="match status" value="1"/>
</dbReference>
<sequence length="256" mass="28143">MFCSTLVYSLIVVGIFFNIEAYNNDKESPLVWLIRRRLARSTCLNSSHCRSKWGYCGLGTAYCGDGCQAGPCTKNGGSKGSPGITAAQLKAIMPRCKHPEYLKNINAAMKEGSINTCARKAAFLAQIAHESGELVYMEELASGQAYEGRKDLGNTEKGDGRRFKGRGPIQLTGRANYRAAGKALGLDLVNHPEKVKTPEVGFRTSVWFWTARKLNTLADKNTLASFRMITKRINGGTMGQADREKYWGRAKKTLGC</sequence>
<evidence type="ECO:0000256" key="2">
    <source>
        <dbReference type="ARBA" id="ARBA00022821"/>
    </source>
</evidence>
<dbReference type="PROSITE" id="PS50941">
    <property type="entry name" value="CHIT_BIND_I_2"/>
    <property type="match status" value="1"/>
</dbReference>
<dbReference type="Gene3D" id="3.30.60.10">
    <property type="entry name" value="Endochitinase-like"/>
    <property type="match status" value="1"/>
</dbReference>
<accession>A0A814PAW5</accession>
<feature type="chain" id="PRO_5044131971" description="Chitin-binding type-1 domain-containing protein" evidence="5">
    <location>
        <begin position="22"/>
        <end position="256"/>
    </location>
</feature>
<dbReference type="Gene3D" id="1.10.530.10">
    <property type="match status" value="1"/>
</dbReference>
<dbReference type="CDD" id="cd00035">
    <property type="entry name" value="ChtBD1"/>
    <property type="match status" value="1"/>
</dbReference>
<evidence type="ECO:0000256" key="5">
    <source>
        <dbReference type="SAM" id="SignalP"/>
    </source>
</evidence>
<evidence type="ECO:0000313" key="9">
    <source>
        <dbReference type="Proteomes" id="UP000663870"/>
    </source>
</evidence>
<evidence type="ECO:0000256" key="1">
    <source>
        <dbReference type="ARBA" id="ARBA00022669"/>
    </source>
</evidence>
<evidence type="ECO:0000256" key="3">
    <source>
        <dbReference type="ARBA" id="ARBA00023157"/>
    </source>
</evidence>
<dbReference type="EMBL" id="CAJNOL010000524">
    <property type="protein sequence ID" value="CAF1102226.1"/>
    <property type="molecule type" value="Genomic_DNA"/>
</dbReference>
<dbReference type="SMART" id="SM00270">
    <property type="entry name" value="ChtBD1"/>
    <property type="match status" value="1"/>
</dbReference>
<dbReference type="GO" id="GO:0004568">
    <property type="term" value="F:chitinase activity"/>
    <property type="evidence" value="ECO:0007669"/>
    <property type="project" value="InterPro"/>
</dbReference>
<dbReference type="Proteomes" id="UP000663870">
    <property type="component" value="Unassembled WGS sequence"/>
</dbReference>
<dbReference type="CDD" id="cd00325">
    <property type="entry name" value="chitinase_GH19"/>
    <property type="match status" value="1"/>
</dbReference>
<keyword evidence="5" id="KW-0732">Signal</keyword>
<feature type="signal peptide" evidence="5">
    <location>
        <begin position="1"/>
        <end position="21"/>
    </location>
</feature>
<dbReference type="GO" id="GO:0051707">
    <property type="term" value="P:response to other organism"/>
    <property type="evidence" value="ECO:0007669"/>
    <property type="project" value="UniProtKB-ARBA"/>
</dbReference>
<reference evidence="8" key="1">
    <citation type="submission" date="2021-02" db="EMBL/GenBank/DDBJ databases">
        <authorList>
            <person name="Nowell W R."/>
        </authorList>
    </citation>
    <scope>NUCLEOTIDE SEQUENCE</scope>
</reference>
<dbReference type="Pfam" id="PF00182">
    <property type="entry name" value="Glyco_hydro_19"/>
    <property type="match status" value="1"/>
</dbReference>
<evidence type="ECO:0000313" key="7">
    <source>
        <dbReference type="EMBL" id="CAF1004174.1"/>
    </source>
</evidence>